<name>A0A131Z831_RHIAP</name>
<organism evidence="1">
    <name type="scientific">Rhipicephalus appendiculatus</name>
    <name type="common">Brown ear tick</name>
    <dbReference type="NCBI Taxonomy" id="34631"/>
    <lineage>
        <taxon>Eukaryota</taxon>
        <taxon>Metazoa</taxon>
        <taxon>Ecdysozoa</taxon>
        <taxon>Arthropoda</taxon>
        <taxon>Chelicerata</taxon>
        <taxon>Arachnida</taxon>
        <taxon>Acari</taxon>
        <taxon>Parasitiformes</taxon>
        <taxon>Ixodida</taxon>
        <taxon>Ixodoidea</taxon>
        <taxon>Ixodidae</taxon>
        <taxon>Rhipicephalinae</taxon>
        <taxon>Rhipicephalus</taxon>
        <taxon>Rhipicephalus</taxon>
    </lineage>
</organism>
<dbReference type="AlphaFoldDB" id="A0A131Z831"/>
<accession>A0A131Z831</accession>
<sequence length="141" mass="15782">VCVCVCLCVRVCVCACVCVRVCVCVCVLVTRSLSTATLDSSAHCKSHITDRVTVRFHHFLFPSTAVIIFLNMSHSIETPRGTSSRSSTLAMSPLTDHTCTTFERNAFDSVIMMRSLYCRGFRRRPHSRSHQTPRHLTVTSK</sequence>
<feature type="non-terminal residue" evidence="1">
    <location>
        <position position="1"/>
    </location>
</feature>
<dbReference type="EMBL" id="GEDV01001100">
    <property type="protein sequence ID" value="JAP87457.1"/>
    <property type="molecule type" value="Transcribed_RNA"/>
</dbReference>
<reference evidence="1" key="1">
    <citation type="journal article" date="2016" name="Ticks Tick Borne Dis.">
        <title>De novo assembly and annotation of the salivary gland transcriptome of Rhipicephalus appendiculatus male and female ticks during blood feeding.</title>
        <authorList>
            <person name="de Castro M.H."/>
            <person name="de Klerk D."/>
            <person name="Pienaar R."/>
            <person name="Latif A.A."/>
            <person name="Rees D.J."/>
            <person name="Mans B.J."/>
        </authorList>
    </citation>
    <scope>NUCLEOTIDE SEQUENCE</scope>
    <source>
        <tissue evidence="1">Salivary glands</tissue>
    </source>
</reference>
<evidence type="ECO:0000313" key="1">
    <source>
        <dbReference type="EMBL" id="JAP87457.1"/>
    </source>
</evidence>
<protein>
    <submittedName>
        <fullName evidence="1">Uncharacterized protein</fullName>
    </submittedName>
</protein>
<proteinExistence type="predicted"/>